<accession>A0A399P5V4</accession>
<sequence length="183" mass="19372">GLRGVDGVLQVIEQLAGAPVPASAWETLVLPARVRDYTPAFLDELTSTGEVIWSGAGTLAGADGWVSLHLADQVALTLPEPDAHDTDELQREILTTLGTGGGYFFRQLSDAVGSTDDKALVTALWDLVWAGLVTNDTLSPLRALLAGGSTAHKTPQRAPRGRMYRGGRMPRPDMPTRTGPSTA</sequence>
<comment type="caution">
    <text evidence="3">The sequence shown here is derived from an EMBL/GenBank/DDBJ whole genome shotgun (WGS) entry which is preliminary data.</text>
</comment>
<evidence type="ECO:0000313" key="4">
    <source>
        <dbReference type="Proteomes" id="UP000266634"/>
    </source>
</evidence>
<evidence type="ECO:0000259" key="2">
    <source>
        <dbReference type="Pfam" id="PF23235"/>
    </source>
</evidence>
<protein>
    <submittedName>
        <fullName evidence="3">ATP-dependent helicase</fullName>
    </submittedName>
</protein>
<dbReference type="Proteomes" id="UP000266634">
    <property type="component" value="Unassembled WGS sequence"/>
</dbReference>
<feature type="region of interest" description="Disordered" evidence="1">
    <location>
        <begin position="149"/>
        <end position="183"/>
    </location>
</feature>
<evidence type="ECO:0000256" key="1">
    <source>
        <dbReference type="SAM" id="MobiDB-lite"/>
    </source>
</evidence>
<keyword evidence="3" id="KW-0378">Hydrolase</keyword>
<dbReference type="AlphaFoldDB" id="A0A399P5V4"/>
<keyword evidence="3" id="KW-0547">Nucleotide-binding</keyword>
<keyword evidence="3" id="KW-0347">Helicase</keyword>
<dbReference type="EMBL" id="QWEA01001331">
    <property type="protein sequence ID" value="RIJ01734.1"/>
    <property type="molecule type" value="Genomic_DNA"/>
</dbReference>
<dbReference type="GO" id="GO:0004386">
    <property type="term" value="F:helicase activity"/>
    <property type="evidence" value="ECO:0007669"/>
    <property type="project" value="UniProtKB-KW"/>
</dbReference>
<feature type="non-terminal residue" evidence="3">
    <location>
        <position position="1"/>
    </location>
</feature>
<proteinExistence type="predicted"/>
<feature type="domain" description="Large helicase-related protein winged-helix" evidence="2">
    <location>
        <begin position="2"/>
        <end position="71"/>
    </location>
</feature>
<gene>
    <name evidence="3" type="ORF">DZF93_18370</name>
</gene>
<keyword evidence="3" id="KW-0067">ATP-binding</keyword>
<reference evidence="3 4" key="1">
    <citation type="submission" date="2018-08" db="EMBL/GenBank/DDBJ databases">
        <title>Genome Sequence of Clavibacter michiganensis Subspecies type strains, and the Atypical Peach-Colored Strains Isolated from Tomato.</title>
        <authorList>
            <person name="Osdaghi E."/>
            <person name="Portier P."/>
            <person name="Briand M."/>
            <person name="Jacques M.-A."/>
        </authorList>
    </citation>
    <scope>NUCLEOTIDE SEQUENCE [LARGE SCALE GENOMIC DNA]</scope>
    <source>
        <strain evidence="3 4">CFBP 6488</strain>
    </source>
</reference>
<feature type="non-terminal residue" evidence="3">
    <location>
        <position position="183"/>
    </location>
</feature>
<dbReference type="Pfam" id="PF23235">
    <property type="entry name" value="WHD_3rd_Lhr"/>
    <property type="match status" value="1"/>
</dbReference>
<name>A0A399P5V4_9MICO</name>
<evidence type="ECO:0000313" key="3">
    <source>
        <dbReference type="EMBL" id="RIJ01734.1"/>
    </source>
</evidence>
<dbReference type="InterPro" id="IPR055368">
    <property type="entry name" value="WH3_Lhr"/>
</dbReference>
<organism evidence="3 4">
    <name type="scientific">Clavibacter michiganensis subsp. insidiosus</name>
    <dbReference type="NCBI Taxonomy" id="33014"/>
    <lineage>
        <taxon>Bacteria</taxon>
        <taxon>Bacillati</taxon>
        <taxon>Actinomycetota</taxon>
        <taxon>Actinomycetes</taxon>
        <taxon>Micrococcales</taxon>
        <taxon>Microbacteriaceae</taxon>
        <taxon>Clavibacter</taxon>
    </lineage>
</organism>